<sequence length="280" mass="30642">MQSVRSTIADEVHKLVGSRADMPGFARADDDPGLLGPGSAAWAIHGDFATMMIGGVSALLLQMLHPVALAGVWDHSNFRRDMAGRLRRTAQFMAGTTFGSTTYAEHLIGHVRDIHDRVTGTLPDGTPYGANDPATLTWVHASGAWSFVNAYARYREPWLSTATQDRYYAETAEIARRLGATDVPTTRRDTERYMQRMRPRLRADARSREVARVVLASPPPSAAVAPVSRVMMQAGIDLMPRWAQTMHGLHVPLLQRPLVRAGATGTAGVLRWALKRPAPA</sequence>
<gene>
    <name evidence="2" type="ORF">FMM06_10360</name>
</gene>
<evidence type="ECO:0000259" key="1">
    <source>
        <dbReference type="Pfam" id="PF09995"/>
    </source>
</evidence>
<dbReference type="OrthoDB" id="108890at2"/>
<accession>A0A552U7C6</accession>
<keyword evidence="3" id="KW-1185">Reference proteome</keyword>
<proteinExistence type="predicted"/>
<dbReference type="RefSeq" id="WP_144237329.1">
    <property type="nucleotide sequence ID" value="NZ_VJWA01000002.1"/>
</dbReference>
<protein>
    <submittedName>
        <fullName evidence="2">DUF2236 domain-containing protein</fullName>
    </submittedName>
</protein>
<dbReference type="EMBL" id="VJWA01000002">
    <property type="protein sequence ID" value="TRW14123.1"/>
    <property type="molecule type" value="Genomic_DNA"/>
</dbReference>
<organism evidence="2 3">
    <name type="scientific">Glacieibacterium frigidum</name>
    <dbReference type="NCBI Taxonomy" id="2593303"/>
    <lineage>
        <taxon>Bacteria</taxon>
        <taxon>Pseudomonadati</taxon>
        <taxon>Pseudomonadota</taxon>
        <taxon>Alphaproteobacteria</taxon>
        <taxon>Sphingomonadales</taxon>
        <taxon>Sphingosinicellaceae</taxon>
        <taxon>Glacieibacterium</taxon>
    </lineage>
</organism>
<dbReference type="InterPro" id="IPR018713">
    <property type="entry name" value="MPAB/Lcp_cat_dom"/>
</dbReference>
<dbReference type="Proteomes" id="UP000317894">
    <property type="component" value="Unassembled WGS sequence"/>
</dbReference>
<dbReference type="PANTHER" id="PTHR36151">
    <property type="entry name" value="BLR2777 PROTEIN"/>
    <property type="match status" value="1"/>
</dbReference>
<reference evidence="2 3" key="1">
    <citation type="submission" date="2019-07" db="EMBL/GenBank/DDBJ databases">
        <title>Novel species isolated from glacier.</title>
        <authorList>
            <person name="Liu Q."/>
            <person name="Xin Y.-H."/>
        </authorList>
    </citation>
    <scope>NUCLEOTIDE SEQUENCE [LARGE SCALE GENOMIC DNA]</scope>
    <source>
        <strain evidence="2 3">LB1R16</strain>
    </source>
</reference>
<dbReference type="PANTHER" id="PTHR36151:SF3">
    <property type="entry name" value="ER-BOUND OXYGENASE MPAB_MPAB'_RUBBER OXYGENASE CATALYTIC DOMAIN-CONTAINING PROTEIN"/>
    <property type="match status" value="1"/>
</dbReference>
<dbReference type="AlphaFoldDB" id="A0A552U7C6"/>
<comment type="caution">
    <text evidence="2">The sequence shown here is derived from an EMBL/GenBank/DDBJ whole genome shotgun (WGS) entry which is preliminary data.</text>
</comment>
<feature type="domain" description="ER-bound oxygenase mpaB/mpaB'/Rubber oxygenase catalytic" evidence="1">
    <location>
        <begin position="42"/>
        <end position="267"/>
    </location>
</feature>
<evidence type="ECO:0000313" key="2">
    <source>
        <dbReference type="EMBL" id="TRW14123.1"/>
    </source>
</evidence>
<name>A0A552U7C6_9SPHN</name>
<dbReference type="GO" id="GO:0016491">
    <property type="term" value="F:oxidoreductase activity"/>
    <property type="evidence" value="ECO:0007669"/>
    <property type="project" value="InterPro"/>
</dbReference>
<dbReference type="Pfam" id="PF09995">
    <property type="entry name" value="MPAB_Lcp_cat"/>
    <property type="match status" value="1"/>
</dbReference>
<evidence type="ECO:0000313" key="3">
    <source>
        <dbReference type="Proteomes" id="UP000317894"/>
    </source>
</evidence>